<dbReference type="EMBL" id="CAJHCQ010000019">
    <property type="protein sequence ID" value="CAD6555916.1"/>
    <property type="molecule type" value="Genomic_DNA"/>
</dbReference>
<protein>
    <submittedName>
        <fullName evidence="1">Uncharacterized protein</fullName>
    </submittedName>
</protein>
<accession>A0ABM8P433</accession>
<organism evidence="1 2">
    <name type="scientific">Paraburkholderia hiiakae</name>
    <dbReference type="NCBI Taxonomy" id="1081782"/>
    <lineage>
        <taxon>Bacteria</taxon>
        <taxon>Pseudomonadati</taxon>
        <taxon>Pseudomonadota</taxon>
        <taxon>Betaproteobacteria</taxon>
        <taxon>Burkholderiales</taxon>
        <taxon>Burkholderiaceae</taxon>
        <taxon>Paraburkholderia</taxon>
    </lineage>
</organism>
<comment type="caution">
    <text evidence="1">The sequence shown here is derived from an EMBL/GenBank/DDBJ whole genome shotgun (WGS) entry which is preliminary data.</text>
</comment>
<gene>
    <name evidence="1" type="ORF">LMG27952_05949</name>
</gene>
<evidence type="ECO:0000313" key="1">
    <source>
        <dbReference type="EMBL" id="CAD6555916.1"/>
    </source>
</evidence>
<proteinExistence type="predicted"/>
<keyword evidence="2" id="KW-1185">Reference proteome</keyword>
<name>A0ABM8P433_9BURK</name>
<evidence type="ECO:0000313" key="2">
    <source>
        <dbReference type="Proteomes" id="UP000656319"/>
    </source>
</evidence>
<reference evidence="1 2" key="1">
    <citation type="submission" date="2020-10" db="EMBL/GenBank/DDBJ databases">
        <authorList>
            <person name="Peeters C."/>
        </authorList>
    </citation>
    <scope>NUCLEOTIDE SEQUENCE [LARGE SCALE GENOMIC DNA]</scope>
    <source>
        <strain evidence="1 2">LMG 27952</strain>
    </source>
</reference>
<dbReference type="Proteomes" id="UP000656319">
    <property type="component" value="Unassembled WGS sequence"/>
</dbReference>
<sequence length="149" mass="17480">MRWNTLDVPLESGWQCTLIPGPQYYDLMCWERGYRNMSARRLYPNAGRDTFACSWTARPLSEVDKSELWEQDRLRQLADDRAAFARHFRPRWDLRSITGAKALRDLQTFVRDSLNLAYWNLPTDNAEVKKLLDNAVASGAARRHPWRHA</sequence>